<dbReference type="InterPro" id="IPR006558">
    <property type="entry name" value="LamG-like"/>
</dbReference>
<dbReference type="GO" id="GO:0004553">
    <property type="term" value="F:hydrolase activity, hydrolyzing O-glycosyl compounds"/>
    <property type="evidence" value="ECO:0007669"/>
    <property type="project" value="UniProtKB-ARBA"/>
</dbReference>
<dbReference type="STRING" id="407022.SAMN05661044_02023"/>
<evidence type="ECO:0000256" key="1">
    <source>
        <dbReference type="ARBA" id="ARBA00022729"/>
    </source>
</evidence>
<evidence type="ECO:0000256" key="2">
    <source>
        <dbReference type="ARBA" id="ARBA00023026"/>
    </source>
</evidence>
<dbReference type="EMBL" id="FOAF01000001">
    <property type="protein sequence ID" value="SEL11052.1"/>
    <property type="molecule type" value="Genomic_DNA"/>
</dbReference>
<evidence type="ECO:0000313" key="6">
    <source>
        <dbReference type="Proteomes" id="UP000199421"/>
    </source>
</evidence>
<dbReference type="PANTHER" id="PTHR42535:SF2">
    <property type="entry name" value="CHROMOSOME UNDETERMINED SCAFFOLD_146, WHOLE GENOME SHOTGUN SEQUENCE"/>
    <property type="match status" value="1"/>
</dbReference>
<dbReference type="PANTHER" id="PTHR42535">
    <property type="entry name" value="OOKINETE PROTEIN, PUTATIVE-RELATED"/>
    <property type="match status" value="1"/>
</dbReference>
<dbReference type="InterPro" id="IPR041079">
    <property type="entry name" value="Neuraminidase-like"/>
</dbReference>
<dbReference type="GO" id="GO:0030246">
    <property type="term" value="F:carbohydrate binding"/>
    <property type="evidence" value="ECO:0007669"/>
    <property type="project" value="UniProtKB-KW"/>
</dbReference>
<feature type="domain" description="LamG-like jellyroll fold" evidence="4">
    <location>
        <begin position="2142"/>
        <end position="2284"/>
    </location>
</feature>
<organism evidence="5 6">
    <name type="scientific">Olivibacter domesticus</name>
    <name type="common">Pseudosphingobacterium domesticum</name>
    <dbReference type="NCBI Taxonomy" id="407022"/>
    <lineage>
        <taxon>Bacteria</taxon>
        <taxon>Pseudomonadati</taxon>
        <taxon>Bacteroidota</taxon>
        <taxon>Sphingobacteriia</taxon>
        <taxon>Sphingobacteriales</taxon>
        <taxon>Sphingobacteriaceae</taxon>
        <taxon>Olivibacter</taxon>
    </lineage>
</organism>
<proteinExistence type="predicted"/>
<dbReference type="Pfam" id="PF20220">
    <property type="entry name" value="ABC_toxin_N"/>
    <property type="match status" value="1"/>
</dbReference>
<dbReference type="Pfam" id="PF03538">
    <property type="entry name" value="VRP1"/>
    <property type="match status" value="1"/>
</dbReference>
<dbReference type="InterPro" id="IPR013320">
    <property type="entry name" value="ConA-like_dom_sf"/>
</dbReference>
<keyword evidence="3" id="KW-1015">Disulfide bond</keyword>
<evidence type="ECO:0000313" key="5">
    <source>
        <dbReference type="EMBL" id="SEL11052.1"/>
    </source>
</evidence>
<protein>
    <submittedName>
        <fullName evidence="5">Concanavalin A-like lectin/glucanases superfamily protein</fullName>
    </submittedName>
</protein>
<feature type="domain" description="LamG-like jellyroll fold" evidence="4">
    <location>
        <begin position="389"/>
        <end position="512"/>
    </location>
</feature>
<keyword evidence="6" id="KW-1185">Reference proteome</keyword>
<name>A0A1H7MIN7_OLID1</name>
<gene>
    <name evidence="5" type="ORF">SAMN05661044_02023</name>
</gene>
<dbReference type="GO" id="GO:0005975">
    <property type="term" value="P:carbohydrate metabolic process"/>
    <property type="evidence" value="ECO:0007669"/>
    <property type="project" value="UniProtKB-ARBA"/>
</dbReference>
<keyword evidence="1" id="KW-0732">Signal</keyword>
<evidence type="ECO:0000259" key="4">
    <source>
        <dbReference type="SMART" id="SM00560"/>
    </source>
</evidence>
<dbReference type="Proteomes" id="UP000199421">
    <property type="component" value="Unassembled WGS sequence"/>
</dbReference>
<dbReference type="Pfam" id="PF13385">
    <property type="entry name" value="Laminin_G_3"/>
    <property type="match status" value="3"/>
</dbReference>
<dbReference type="Gene3D" id="2.60.120.200">
    <property type="match status" value="3"/>
</dbReference>
<dbReference type="InterPro" id="IPR040840">
    <property type="entry name" value="TcA_TcB_BD"/>
</dbReference>
<keyword evidence="5" id="KW-0430">Lectin</keyword>
<keyword evidence="2" id="KW-0843">Virulence</keyword>
<dbReference type="Pfam" id="PF18413">
    <property type="entry name" value="Neuraminidase"/>
    <property type="match status" value="1"/>
</dbReference>
<dbReference type="InterPro" id="IPR018003">
    <property type="entry name" value="Insecticidal_toxin/plasmid_vir"/>
</dbReference>
<dbReference type="InterPro" id="IPR046839">
    <property type="entry name" value="ABC_toxin_N"/>
</dbReference>
<accession>A0A1H7MIN7</accession>
<evidence type="ECO:0000256" key="3">
    <source>
        <dbReference type="ARBA" id="ARBA00023157"/>
    </source>
</evidence>
<dbReference type="SUPFAM" id="SSF49899">
    <property type="entry name" value="Concanavalin A-like lectins/glucanases"/>
    <property type="match status" value="3"/>
</dbReference>
<reference evidence="6" key="1">
    <citation type="submission" date="2016-10" db="EMBL/GenBank/DDBJ databases">
        <authorList>
            <person name="Varghese N."/>
            <person name="Submissions S."/>
        </authorList>
    </citation>
    <scope>NUCLEOTIDE SEQUENCE [LARGE SCALE GENOMIC DNA]</scope>
    <source>
        <strain evidence="6">DSM 18733</strain>
    </source>
</reference>
<dbReference type="Pfam" id="PF18276">
    <property type="entry name" value="TcA_TcB_BD"/>
    <property type="match status" value="1"/>
</dbReference>
<sequence>MNLKMITDFLTANPQIDLQTADLFSANALAQYNWPEDVHQQELLQSLRTRQRLLKINPDDKVAAVLESLGFHSAHHIAATGKSAFTQKVMPALSQLSNIESPRAFCTQLFGNAERIRRASFELALGVPQTVAAKVAEPLGEEINAIFQQGIPDYQRLFGPMFTCDCKDCQSIFGPAAYFTDLMRVVSQYVSPPPETLFSLRYRRPDLWTMPLDCRSSDSEIAYLDIVNEVICQHLKVNYLHNADPMQQMAARVYPFSTPFNSSLYTIRGGLEALGTSLSSIYRLLEAPALAASAEALSLSPEQLSLVTGSYQASLTQLYGFHDETLSDEAVCEALTDQKVFLQKTGLSPDQLEELIYQQLKKGSGSYVMQDKGSQDAKTVAFPDAVLAGSITIECWVYPTSTYTNMSIIGKGKGEEFYFYLANKNIRCKYGDADGFSSVAELNLHAWTHIAWTRNGNENTIYINGVPDSTHPVSGTIQINNSSIGIGYISGASSFHGGITELRIWSEARSADLIRKMMYLRLQNYTDAHLFAYWPLNEQTGKTAYDFGPYHYDATGGYETAFYEGVPIGSTSELNPTILHGLFLNNLLPSGQFIGIAKPTVSQDNPLLNLFADPKVVGLSDQVLRQIAVYIRLQAQTGWSFGELDWLLKTVVNSLNIPTQSTINEAIIESLGQVAGLVKKYKIPIDELSSFWSEMKTYGRGNETDSQALWDRVFNRPPLMANSTDPDQPTYYRPTYTLNPLFTSPVIHWAYLDAVGSQDDRLANQLAAALKISIQDLYAIIQSTIKTDVTRSPVALSVSLLSRFYRIARFAEMLDLSVPDFIQLSLIAGSAISDTKFTWKISEVIRLIEIAEWMQAMCLTMKQLSYLTSIAAPDLSLQLLDVSAISKALDYMMQSSKQVLLSSGSFVNDRVDAAAAEGIYTQLVQAEIIDSDGVVLQDDPKLPQELIDFLPSEGDQQDVLQVLQETFTAQNHLVVKAIASLAAVSVDTMAGICFLTSREVNNASMFSNPSSEPYPYFVNLLLNTGSQAPDILNNYLSVLQRNTAMARWLKLTGQEVSAMLNYSQLIGGQSISYGTQFLSLQQLITLTDYKSLQNRCNKVNGLLDYFRQANDPGANTPSSDQLALLSQMTGWNLTELESIVNQPYFAAINFNTVGGLRKLANVVTLEQKIGTDISTLNLLRGLSVQNLFVGTNDQYWQQYTDSAVTTLAMLEGKLGASAVETLKIRDATQVRTVLCDWLIWELQRGINRLKSQQDLYEYLLIDVSMSPDVKISWMVTAMNSLQLYVNRIINNLEPGTENKIPEIWWEWMSNYRVWQTNREIYLYPENYVDPALRKFQSPAFKTFISDVSKGQITDENVKQSLTNYLETINEVASLELVDGYVAAFSLALAGELEDDEKKAIHLIGRSRKKPFVFYSRTALAVTSTAALDRKAPFEDATYMHFGPWQEINLQINADYVSTVVAFGRQFIFWVEQTEIIDTDNNSNKYTSVYAAIYYSYRNFSGKWEAPILFVKDILVDVFGPAIGIDTINYYEDYFVGARLGNSQTEDKFYKARNWKEVKVQVLPSTDTESEKILVTYGPLVCCPSSMEKNPPKEDTSEMIPAAADYQNMLRLAAKRAYIRKGNVTTILEVHTLNNTMEVDTWKLSINQSNVFFIDYATLPLDDETSLVFFADTLGNDAEIDNPYKVPDAFWPMLMNMNLVEDTTIKSLYTDAPGTFSKSPTVLTGTNSLYNTLKPVFFDGELYATIPWDKYQSLTKFTVSCWVYLQTPTTNQNLLSFIFPSNSTSKCGWDISIKDSKFQFGIGIQNGISTQIKYGNANERKWYFVALTVNSESKIVVTVDISSSSAYTIPYSPVSSSPQLTIGKNNGNNNSYSQLSGSIANLKVWENPLSTEELLDEYQSSGMAPSQEQMLRLGNSAAGFIYNVRKQSYLALPCFESALLSECLMPNYYMSNRHLNIYFSQSPVNEYQEAKMKLIRVNTDTLPTLIHILAKGGVNTLLRPAMQYLPEEKPPVVAGANLLLPETDLMNFSGAFGAYFWEIFFYAPYYVAEKLRTANKYPAAEKWYQYIFDPTNQATPVAYWPLNRTFNDQFPNLTGREAAIPNGPTASSEETPFFSNKPREIWKLDPKNNSYFSVPYAKALNSPEFTVAAWINLASVPANSQAYSVVCSQSENKGFHLAIWGTGNEQWSLILTMGTSDSKWINAISPLYVGTGQWIHVTGTYDGKSLQVFINGIALTVEEVICENYIVNTARLLTIGSGNSVDANSNFFDGSIAEVMLFDHALSQGELLQIYQDYPQLSLNSNFWNFRPFRRINAQSLYHILNGDAWQESFFQPAQYYTASLQMAVYEYDPFDPDTLARLRVNSWQKATFMRYMDNLISWGDSLFTQNTWETISDATMRYTLATTLLGRMPVKEVTEETKPTVNYNSMELEYGEGKVPPFLIEVENQLSGLGADATLPEQIQSIVDAYYCIPSNKQLLKYWELVVDRLYKIRHGLSISGAQNAIPLYASPINPAAAASLVAKGDTINTMASSTSPVVPWYRFNYMMAQARSVTAEVARLGSELLVALEKKDAEKLSQLQAGYQLVLNNLSGQIKASQINQLQYLGEGLQANLDNAKYVQDTYKRWLKTSINFEEAVALDQLANAEILQEVGVALKGAATISLLLPNIFGLANGGFNPGESFNASASVFDTGAQIAQTRSQQTSQTAQFNRREEEWEMQLNISSNQIREIEAQIAANDFSLQAAQREMVLTATQWQQSQEVYQFLQTKFTNEELYDWMSGQLSTLYFQMFQLAWSLAQSAQTALQYELNLNQTYLNQTAWNAGYQGLLAGDALSLALQQMENAYISGNNRKLEIRKIWSMRQNNPRALLVLVSTGNCHFDLNELNYDLDFPGHYNRKIKSLSITIPAVVGPYQSIHATLTQMGNTVIVKPNIAAVEYLLGLPDKAAPTDGSLRVNWNPNQEIIISSGINDAGVFQLNFNDEQYLPFEGTGAISSWNLRIPQASNAFSLRSISDVIITVEYTAEDGGSTYASKVTALAPLTDYKGWQYLSLRQLYSTAWFDFCEHPVDDVYALAFELLAQMYPANLDKGSVKLGNDEGEIGLVPVMQQGYTGDLPTFKLNNAIKSWTADDGMLPISGDDPLVPQLVPGKGNPWTLYAEGVSETLLINGKIDQTKLLDIILLIPFNGKLSW</sequence>
<dbReference type="SMART" id="SM00560">
    <property type="entry name" value="LamGL"/>
    <property type="match status" value="2"/>
</dbReference>